<dbReference type="GO" id="GO:0043491">
    <property type="term" value="P:phosphatidylinositol 3-kinase/protein kinase B signal transduction"/>
    <property type="evidence" value="ECO:0007669"/>
    <property type="project" value="TreeGrafter"/>
</dbReference>
<dbReference type="GO" id="GO:0016314">
    <property type="term" value="F:phosphatidylinositol-3,4,5-trisphosphate 3-phosphatase activity"/>
    <property type="evidence" value="ECO:0007669"/>
    <property type="project" value="UniProtKB-EC"/>
</dbReference>
<feature type="domain" description="Phosphatase tensin-type" evidence="5">
    <location>
        <begin position="18"/>
        <end position="270"/>
    </location>
</feature>
<dbReference type="InterPro" id="IPR029023">
    <property type="entry name" value="Tensin_phosphatase"/>
</dbReference>
<feature type="region of interest" description="Disordered" evidence="3">
    <location>
        <begin position="157"/>
        <end position="211"/>
    </location>
</feature>
<dbReference type="PROSITE" id="PS51181">
    <property type="entry name" value="PPASE_TENSIN"/>
    <property type="match status" value="1"/>
</dbReference>
<dbReference type="PROSITE" id="PS00383">
    <property type="entry name" value="TYR_PHOSPHATASE_1"/>
    <property type="match status" value="1"/>
</dbReference>
<dbReference type="GO" id="GO:0005886">
    <property type="term" value="C:plasma membrane"/>
    <property type="evidence" value="ECO:0007669"/>
    <property type="project" value="TreeGrafter"/>
</dbReference>
<feature type="compositionally biased region" description="Polar residues" evidence="3">
    <location>
        <begin position="164"/>
        <end position="191"/>
    </location>
</feature>
<dbReference type="Pfam" id="PF22784">
    <property type="entry name" value="PTP-SAK"/>
    <property type="match status" value="1"/>
</dbReference>
<dbReference type="Gene3D" id="3.90.190.10">
    <property type="entry name" value="Protein tyrosine phosphatase superfamily"/>
    <property type="match status" value="1"/>
</dbReference>
<feature type="compositionally biased region" description="Low complexity" evidence="3">
    <location>
        <begin position="507"/>
        <end position="537"/>
    </location>
</feature>
<dbReference type="InterPro" id="IPR051281">
    <property type="entry name" value="Dual-spec_lipid-protein_phosph"/>
</dbReference>
<dbReference type="InterPro" id="IPR016130">
    <property type="entry name" value="Tyr_Pase_AS"/>
</dbReference>
<keyword evidence="2" id="KW-0378">Hydrolase</keyword>
<evidence type="ECO:0000256" key="2">
    <source>
        <dbReference type="ARBA" id="ARBA00022801"/>
    </source>
</evidence>
<sequence length="635" mass="68715">MGLSNIVRNVVSGPKARFVDKTSNHDLDLVYLTDRIILMGYPASGIEAVYRNKMSHVSAFLEEKHREHYRVFNFCPLSENAYPPTSFQKRISRYPFPDHHAPPLPLLYLATDEMKTYLEADPKNVVVIHCKAGKGRTGTVACCLIERLGGVEKVKTDHGMTRGSVLQSDQASDARYSTPTASEDLVVSSSDPNERSVGSVEPALGRSKSVKAKHRKSASVAPHIAPHPAAETLEFHTSRRMANPSLGKPGVSIPSQRRFINYYVTSLRHLNSSQSEDCSLSSFGIYPAAVSQADCKPMLRLLEVIVQHAAPPVKEFATTPRLKGEASRYLDSFVNHLDQLVRQSTDQEGFPAVLEGAGGLGIGMSGLGTDEVGGEGSPPSSGDRTGPKGGSGMVRSLGELKEAFVETGEMDWDEYGEKSKTLALFTHHLTPVDKLVVDPDRELKVQLMVDGLGGGSGGVGVTGLKSTAAGFMNRGVKAGLTNVALGQTVSSLGWLWIIPSFHLSLPSDTPTSSTVQSTTSDLPHHTTNTDITNDTSTRPASLPHLPPPSQIPQADKNHRTHTFTFDRSIVDFRSKSLRNIKLVFEEIPLSEGNENGPVVKKKSKDKGKEREVVPDEESRKVALEGAVEGAEGGKD</sequence>
<evidence type="ECO:0000259" key="5">
    <source>
        <dbReference type="PROSITE" id="PS51181"/>
    </source>
</evidence>
<dbReference type="GO" id="GO:0051896">
    <property type="term" value="P:regulation of phosphatidylinositol 3-kinase/protein kinase B signal transduction"/>
    <property type="evidence" value="ECO:0007669"/>
    <property type="project" value="TreeGrafter"/>
</dbReference>
<dbReference type="GO" id="GO:0005634">
    <property type="term" value="C:nucleus"/>
    <property type="evidence" value="ECO:0007669"/>
    <property type="project" value="TreeGrafter"/>
</dbReference>
<keyword evidence="6" id="KW-0808">Transferase</keyword>
<dbReference type="GO" id="GO:0046856">
    <property type="term" value="P:phosphatidylinositol dephosphorylation"/>
    <property type="evidence" value="ECO:0007669"/>
    <property type="project" value="TreeGrafter"/>
</dbReference>
<feature type="region of interest" description="Disordered" evidence="3">
    <location>
        <begin position="365"/>
        <end position="393"/>
    </location>
</feature>
<feature type="compositionally biased region" description="Basic and acidic residues" evidence="3">
    <location>
        <begin position="606"/>
        <end position="622"/>
    </location>
</feature>
<evidence type="ECO:0000256" key="1">
    <source>
        <dbReference type="ARBA" id="ARBA00013015"/>
    </source>
</evidence>
<dbReference type="PANTHER" id="PTHR12305">
    <property type="entry name" value="PHOSPHATASE WITH HOMOLOGY TO TENSIN"/>
    <property type="match status" value="1"/>
</dbReference>
<keyword evidence="6" id="KW-0418">Kinase</keyword>
<dbReference type="InterPro" id="IPR029021">
    <property type="entry name" value="Prot-tyrosine_phosphatase-like"/>
</dbReference>
<dbReference type="AlphaFoldDB" id="A0A0F7SSR7"/>
<dbReference type="EMBL" id="LN483157">
    <property type="protein sequence ID" value="CED83590.1"/>
    <property type="molecule type" value="Genomic_DNA"/>
</dbReference>
<evidence type="ECO:0000256" key="3">
    <source>
        <dbReference type="SAM" id="MobiDB-lite"/>
    </source>
</evidence>
<dbReference type="GO" id="GO:0048870">
    <property type="term" value="P:cell motility"/>
    <property type="evidence" value="ECO:0007669"/>
    <property type="project" value="TreeGrafter"/>
</dbReference>
<name>A0A0F7SSR7_PHARH</name>
<dbReference type="PROSITE" id="PS50056">
    <property type="entry name" value="TYR_PHOSPHATASE_2"/>
    <property type="match status" value="1"/>
</dbReference>
<accession>A0A0F7SSR7</accession>
<dbReference type="GO" id="GO:0042995">
    <property type="term" value="C:cell projection"/>
    <property type="evidence" value="ECO:0007669"/>
    <property type="project" value="TreeGrafter"/>
</dbReference>
<feature type="domain" description="Tyrosine specific protein phosphatases" evidence="4">
    <location>
        <begin position="104"/>
        <end position="140"/>
    </location>
</feature>
<dbReference type="GO" id="GO:0005829">
    <property type="term" value="C:cytosol"/>
    <property type="evidence" value="ECO:0007669"/>
    <property type="project" value="TreeGrafter"/>
</dbReference>
<dbReference type="InterPro" id="IPR057023">
    <property type="entry name" value="PTP-SAK"/>
</dbReference>
<dbReference type="SUPFAM" id="SSF52799">
    <property type="entry name" value="(Phosphotyrosine protein) phosphatases II"/>
    <property type="match status" value="1"/>
</dbReference>
<feature type="region of interest" description="Disordered" evidence="3">
    <location>
        <begin position="507"/>
        <end position="556"/>
    </location>
</feature>
<dbReference type="GO" id="GO:0016301">
    <property type="term" value="F:kinase activity"/>
    <property type="evidence" value="ECO:0007669"/>
    <property type="project" value="UniProtKB-KW"/>
</dbReference>
<proteinExistence type="predicted"/>
<dbReference type="InterPro" id="IPR000387">
    <property type="entry name" value="Tyr_Pase_dom"/>
</dbReference>
<dbReference type="GO" id="GO:0004725">
    <property type="term" value="F:protein tyrosine phosphatase activity"/>
    <property type="evidence" value="ECO:0007669"/>
    <property type="project" value="TreeGrafter"/>
</dbReference>
<organism evidence="6">
    <name type="scientific">Phaffia rhodozyma</name>
    <name type="common">Yeast</name>
    <name type="synonym">Xanthophyllomyces dendrorhous</name>
    <dbReference type="NCBI Taxonomy" id="264483"/>
    <lineage>
        <taxon>Eukaryota</taxon>
        <taxon>Fungi</taxon>
        <taxon>Dikarya</taxon>
        <taxon>Basidiomycota</taxon>
        <taxon>Agaricomycotina</taxon>
        <taxon>Tremellomycetes</taxon>
        <taxon>Cystofilobasidiales</taxon>
        <taxon>Mrakiaceae</taxon>
        <taxon>Phaffia</taxon>
    </lineage>
</organism>
<evidence type="ECO:0000313" key="6">
    <source>
        <dbReference type="EMBL" id="CED83590.1"/>
    </source>
</evidence>
<dbReference type="PANTHER" id="PTHR12305:SF81">
    <property type="entry name" value="PHOSPHATIDYLINOSITOL 3,4,5-TRISPHOSPHATE 3-PHOSPHATASE AND DUAL-SPECIFICITY PROTEIN PHOSPHATASE PTEN"/>
    <property type="match status" value="1"/>
</dbReference>
<evidence type="ECO:0000259" key="4">
    <source>
        <dbReference type="PROSITE" id="PS50056"/>
    </source>
</evidence>
<feature type="region of interest" description="Disordered" evidence="3">
    <location>
        <begin position="590"/>
        <end position="635"/>
    </location>
</feature>
<dbReference type="EC" id="3.1.3.67" evidence="1"/>
<protein>
    <recommendedName>
        <fullName evidence="1">phosphatidylinositol-3,4,5-trisphosphate 3-phosphatase</fullName>
        <ecNumber evidence="1">3.1.3.67</ecNumber>
    </recommendedName>
</protein>
<reference evidence="6" key="1">
    <citation type="submission" date="2014-08" db="EMBL/GenBank/DDBJ databases">
        <authorList>
            <person name="Sharma Rahul"/>
            <person name="Thines Marco"/>
        </authorList>
    </citation>
    <scope>NUCLEOTIDE SEQUENCE</scope>
</reference>